<dbReference type="GO" id="GO:0032870">
    <property type="term" value="P:cellular response to hormone stimulus"/>
    <property type="evidence" value="ECO:0007669"/>
    <property type="project" value="TreeGrafter"/>
</dbReference>
<feature type="domain" description="G-protein coupled receptors family 1 profile" evidence="9">
    <location>
        <begin position="32"/>
        <end position="457"/>
    </location>
</feature>
<evidence type="ECO:0000256" key="3">
    <source>
        <dbReference type="ARBA" id="ARBA00022692"/>
    </source>
</evidence>
<dbReference type="InterPro" id="IPR017452">
    <property type="entry name" value="GPCR_Rhodpsn_7TM"/>
</dbReference>
<keyword evidence="6" id="KW-0675">Receptor</keyword>
<dbReference type="GO" id="GO:0042277">
    <property type="term" value="F:peptide binding"/>
    <property type="evidence" value="ECO:0007669"/>
    <property type="project" value="TreeGrafter"/>
</dbReference>
<feature type="transmembrane region" description="Helical" evidence="8">
    <location>
        <begin position="473"/>
        <end position="496"/>
    </location>
</feature>
<evidence type="ECO:0000256" key="6">
    <source>
        <dbReference type="ARBA" id="ARBA00023170"/>
    </source>
</evidence>
<evidence type="ECO:0000256" key="7">
    <source>
        <dbReference type="SAM" id="MobiDB-lite"/>
    </source>
</evidence>
<proteinExistence type="predicted"/>
<feature type="compositionally biased region" description="Low complexity" evidence="7">
    <location>
        <begin position="280"/>
        <end position="294"/>
    </location>
</feature>
<comment type="caution">
    <text evidence="10">The sequence shown here is derived from an EMBL/GenBank/DDBJ whole genome shotgun (WGS) entry which is preliminary data.</text>
</comment>
<evidence type="ECO:0000313" key="10">
    <source>
        <dbReference type="EMBL" id="CAD2186600.1"/>
    </source>
</evidence>
<dbReference type="PANTHER" id="PTHR24241">
    <property type="entry name" value="NEUROPEPTIDE RECEPTOR-RELATED G-PROTEIN COUPLED RECEPTOR"/>
    <property type="match status" value="1"/>
</dbReference>
<name>A0A6V7WHY8_MELEN</name>
<evidence type="ECO:0000256" key="5">
    <source>
        <dbReference type="ARBA" id="ARBA00023136"/>
    </source>
</evidence>
<evidence type="ECO:0000313" key="11">
    <source>
        <dbReference type="Proteomes" id="UP000580250"/>
    </source>
</evidence>
<evidence type="ECO:0000256" key="4">
    <source>
        <dbReference type="ARBA" id="ARBA00022989"/>
    </source>
</evidence>
<feature type="transmembrane region" description="Helical" evidence="8">
    <location>
        <begin position="436"/>
        <end position="461"/>
    </location>
</feature>
<dbReference type="OrthoDB" id="6435638at2759"/>
<dbReference type="GO" id="GO:0004930">
    <property type="term" value="F:G protein-coupled receptor activity"/>
    <property type="evidence" value="ECO:0007669"/>
    <property type="project" value="InterPro"/>
</dbReference>
<dbReference type="SUPFAM" id="SSF81321">
    <property type="entry name" value="Family A G protein-coupled receptor-like"/>
    <property type="match status" value="1"/>
</dbReference>
<keyword evidence="5 8" id="KW-0472">Membrane</keyword>
<dbReference type="PANTHER" id="PTHR24241:SF59">
    <property type="entry name" value="ADIPOKINETIC HORMONE RECEPTOR, ISOFORM C"/>
    <property type="match status" value="1"/>
</dbReference>
<dbReference type="GO" id="GO:0005886">
    <property type="term" value="C:plasma membrane"/>
    <property type="evidence" value="ECO:0007669"/>
    <property type="project" value="UniProtKB-SubCell"/>
</dbReference>
<dbReference type="Gene3D" id="1.20.1070.10">
    <property type="entry name" value="Rhodopsin 7-helix transmembrane proteins"/>
    <property type="match status" value="2"/>
</dbReference>
<comment type="subcellular location">
    <subcellularLocation>
        <location evidence="1">Cell membrane</location>
        <topology evidence="1">Multi-pass membrane protein</topology>
    </subcellularLocation>
</comment>
<sequence>MDVIPSPHQQQLLTEVSAGPPEKITSDYIELISLIILFIIGAPLNLAAWTQISEKPVSSRLDMLKKHLNYSDLLVLFIYVPSRACWLVTYDWRGGDLLCRLIKFAHTFAFQISSNVIVCIALDRLLSVLSVSHRNPGQATCRMRIMLLIAWIAAAVISAPQFVVWKLYQAFDNPPWSQCMQIWEIERSQLQRNNNFHLVSNDSTIKLLDSKLLDEESIYMILHMLLIFWIPACIIMLCYLLLSCWVYINSKPNFFDLVNSAEKDGIGEQQIQMVNLLNNQQAQQNQKHQTTQNASNGGGGGMLVALRSSRVSYQLAPINNSTTTQGHETQNTTLFTNNISNIESPKTKKPMIVLNDEMLLSLSPSQSPQPGIDSSEVKQNKHLNGIAEMVKQRENEQRNSSTTSNEAAAALLLASKRQRQSSSYSAKSQRNRAIRVSFLLVMGYFICWLPYNCLSLLQFIYPELYSKHASKVYNLNGIIVSFCLGCLTFCQLTLNLNSICIRAGRNCGLRVADCGNFGFQFCYQPLFVRSLWWIMSTRTEKFLRKFLASLLILIIFTCQNKKYLI</sequence>
<evidence type="ECO:0000256" key="8">
    <source>
        <dbReference type="SAM" id="Phobius"/>
    </source>
</evidence>
<dbReference type="InterPro" id="IPR000276">
    <property type="entry name" value="GPCR_Rhodpsn"/>
</dbReference>
<protein>
    <recommendedName>
        <fullName evidence="9">G-protein coupled receptors family 1 profile domain-containing protein</fullName>
    </recommendedName>
</protein>
<keyword evidence="4 8" id="KW-1133">Transmembrane helix</keyword>
<feature type="transmembrane region" description="Helical" evidence="8">
    <location>
        <begin position="73"/>
        <end position="92"/>
    </location>
</feature>
<feature type="transmembrane region" description="Helical" evidence="8">
    <location>
        <begin position="31"/>
        <end position="52"/>
    </location>
</feature>
<dbReference type="Proteomes" id="UP000580250">
    <property type="component" value="Unassembled WGS sequence"/>
</dbReference>
<feature type="transmembrane region" description="Helical" evidence="8">
    <location>
        <begin position="147"/>
        <end position="168"/>
    </location>
</feature>
<organism evidence="10 11">
    <name type="scientific">Meloidogyne enterolobii</name>
    <name type="common">Root-knot nematode worm</name>
    <name type="synonym">Meloidogyne mayaguensis</name>
    <dbReference type="NCBI Taxonomy" id="390850"/>
    <lineage>
        <taxon>Eukaryota</taxon>
        <taxon>Metazoa</taxon>
        <taxon>Ecdysozoa</taxon>
        <taxon>Nematoda</taxon>
        <taxon>Chromadorea</taxon>
        <taxon>Rhabditida</taxon>
        <taxon>Tylenchina</taxon>
        <taxon>Tylenchomorpha</taxon>
        <taxon>Tylenchoidea</taxon>
        <taxon>Meloidogynidae</taxon>
        <taxon>Meloidogyninae</taxon>
        <taxon>Meloidogyne</taxon>
    </lineage>
</organism>
<reference evidence="10 11" key="1">
    <citation type="submission" date="2020-08" db="EMBL/GenBank/DDBJ databases">
        <authorList>
            <person name="Koutsovoulos G."/>
            <person name="Danchin GJ E."/>
        </authorList>
    </citation>
    <scope>NUCLEOTIDE SEQUENCE [LARGE SCALE GENOMIC DNA]</scope>
</reference>
<feature type="region of interest" description="Disordered" evidence="7">
    <location>
        <begin position="280"/>
        <end position="299"/>
    </location>
</feature>
<dbReference type="PROSITE" id="PS50262">
    <property type="entry name" value="G_PROTEIN_RECEP_F1_2"/>
    <property type="match status" value="1"/>
</dbReference>
<evidence type="ECO:0000256" key="2">
    <source>
        <dbReference type="ARBA" id="ARBA00022475"/>
    </source>
</evidence>
<dbReference type="Pfam" id="PF00001">
    <property type="entry name" value="7tm_1"/>
    <property type="match status" value="1"/>
</dbReference>
<evidence type="ECO:0000259" key="9">
    <source>
        <dbReference type="PROSITE" id="PS50262"/>
    </source>
</evidence>
<keyword evidence="2" id="KW-1003">Cell membrane</keyword>
<dbReference type="AlphaFoldDB" id="A0A6V7WHY8"/>
<dbReference type="EMBL" id="CAJEWN010000596">
    <property type="protein sequence ID" value="CAD2186600.1"/>
    <property type="molecule type" value="Genomic_DNA"/>
</dbReference>
<feature type="transmembrane region" description="Helical" evidence="8">
    <location>
        <begin position="218"/>
        <end position="242"/>
    </location>
</feature>
<gene>
    <name evidence="10" type="ORF">MENT_LOCUS39109</name>
</gene>
<keyword evidence="3 8" id="KW-0812">Transmembrane</keyword>
<evidence type="ECO:0000256" key="1">
    <source>
        <dbReference type="ARBA" id="ARBA00004651"/>
    </source>
</evidence>
<accession>A0A6V7WHY8</accession>
<dbReference type="PRINTS" id="PR00237">
    <property type="entry name" value="GPCRRHODOPSN"/>
</dbReference>